<evidence type="ECO:0000313" key="5">
    <source>
        <dbReference type="EMBL" id="NDV60964.1"/>
    </source>
</evidence>
<dbReference type="InterPro" id="IPR058923">
    <property type="entry name" value="RCC1-like_dom"/>
</dbReference>
<sequence length="1556" mass="165931">MNKHYRQLFQGLSLAVVLSLSGHAVLAQLEADDLLIVDAGNDRVLQFDASAGAVSEVFSQAVLSAVNGSTSPGLSGEVFYESHQSYLYISGTSGNNRLYQGDIGTGIVSLASQSQLLALQTVPEASVDLTGKATPLDNEILVADRGVSEGSIYRINLISGNRFLQSTEQDYLTFSSAVGIGMTELDFTALVYNSGAGEYRLLSGGNGLDNAANTRSVLYKTDTDGQPLVEFAVSAIDADWQAMVLTVPGTTYVKQDLAGSTSIMAIDAAGTVSVVVDQTGLDTIFGGPVTLAPSLTLDTSGRLYLMALDGTVYRVDPANPLATSTLIVAAGDYTADTGTAVTTALGLAHVPAAPVSYTVTEASDPSGYVTPSSVSVIENRPYTVSNPNIVQGNFRLGFWSLNGVRQASPSGRGLFQPTFNVTEDTDAVAQYYDVNLDGDGDRLNDWWEFWMFGDRSRGPQDDDDGDGFDHETEFTSGYDATVTDTAVAGGRAARQSTTITFNTSSKVLLTTRSEPLGLIPTTKVYYDLDTPITSARYEFTSNYNGHFFTHWSIDGVRIADPAGLSVREVSFLMSDDIELVAHFTPTTEDLDEDGILDYLELRIADNLGLVSSSSDLDLDGFTLAEEQASGYSTNTADTIRAGGVAARQSTLVTFVVGKSLYTEDSLPLGIIPSVSEYVDLGTERTTAYYSTSLVSGLEFAYWSVNGTQVRDPSGVAERQVTNTINANTDVRAHFFSPTLDSDGDGIIDVDEWRFFGNLSNDRNDDPDADSFSIGKELDSGYSLTVDDAIRAGGVAARQSGNITFELNSNKFLLTTRSEPLGIVPETQVYYDSGTEITSTRYLYASNYNSHRFTHWTVNGTRIEDPNGVSREQVIFNLDSDTELVAHFTLATDDEDNGGTGDGILDYFELRLANDLTTISPSSDLDLDGFTVAEEQAAGYSEVGKDTIRAGGVAARMSILKSVNLLSAPSGISLDNNLVFEGRPYGTVVGSFVTTANNPSDTFTYAFVAGTGSDDNGRFTIDGDLLVTNDVFDFATDPILNIRVEVTDSRANTYEEELLVFVQEDLINTYEEFVADTFTPAEQIDLLVSGPGADIEGDDLINFQEYVHGRDPFTGDADPLELAFVSFGTPATARTAEFTFPWRDGMSDATYFLERSFNPSESVPGWTQVPFNIVNEVTNGGITQTTIQVVQQAPHPDKEFFRLNTESLATQPAVVDIDVGAFHTLFLKADGTAWAVGRNLNGQLGDGTVAPSSTPIQVMSGVVEIAAGSSFSLFLKDDGTVWACGSNLYGQFGDGTVDPDVLTPVQVQTNVIAIDAGADHSLFLKDDFTAWAAGRDNSGQQGDGTIATPDFNSTAAQVLTNVRDISAHSNTSFFIKDDDTLWASGRNGNGQFGTGVAGDTATITQIQTNVAMATGGDNHSVFLFNDGTAQTAGSNTFGQLGGSLNAQEVNPFTVMTGVEWVDAGSNTTFLITSDGWVWAAGRNNQGQLGDGTNVDKLVPVLILGNGNIVAGGLNHTMLLEDNATVWGTGLGDSGQLGDGTSSNTSFLIEVTNLSITP</sequence>
<dbReference type="SUPFAM" id="SSF50969">
    <property type="entry name" value="YVTN repeat-like/Quinoprotein amine dehydrogenase"/>
    <property type="match status" value="1"/>
</dbReference>
<dbReference type="PROSITE" id="PS00018">
    <property type="entry name" value="EF_HAND_1"/>
    <property type="match status" value="2"/>
</dbReference>
<dbReference type="GO" id="GO:0005085">
    <property type="term" value="F:guanyl-nucleotide exchange factor activity"/>
    <property type="evidence" value="ECO:0007669"/>
    <property type="project" value="TreeGrafter"/>
</dbReference>
<dbReference type="InterPro" id="IPR015919">
    <property type="entry name" value="Cadherin-like_sf"/>
</dbReference>
<accession>A0A6B2LYH2</accession>
<dbReference type="CDD" id="cd11304">
    <property type="entry name" value="Cadherin_repeat"/>
    <property type="match status" value="1"/>
</dbReference>
<dbReference type="InterPro" id="IPR009091">
    <property type="entry name" value="RCC1/BLIP-II"/>
</dbReference>
<dbReference type="InterPro" id="IPR011044">
    <property type="entry name" value="Quino_amine_DH_bsu"/>
</dbReference>
<evidence type="ECO:0000259" key="4">
    <source>
        <dbReference type="Pfam" id="PF25390"/>
    </source>
</evidence>
<dbReference type="InterPro" id="IPR000408">
    <property type="entry name" value="Reg_chr_condens"/>
</dbReference>
<dbReference type="EMBL" id="JAAGNX010000001">
    <property type="protein sequence ID" value="NDV60964.1"/>
    <property type="molecule type" value="Genomic_DNA"/>
</dbReference>
<dbReference type="PANTHER" id="PTHR45982:SF1">
    <property type="entry name" value="REGULATOR OF CHROMOSOME CONDENSATION"/>
    <property type="match status" value="1"/>
</dbReference>
<dbReference type="RefSeq" id="WP_163961455.1">
    <property type="nucleotide sequence ID" value="NZ_JAAGNX010000001.1"/>
</dbReference>
<keyword evidence="3" id="KW-0732">Signal</keyword>
<dbReference type="SUPFAM" id="SSF49313">
    <property type="entry name" value="Cadherin-like"/>
    <property type="match status" value="1"/>
</dbReference>
<dbReference type="SUPFAM" id="SSF50985">
    <property type="entry name" value="RCC1/BLIP-II"/>
    <property type="match status" value="2"/>
</dbReference>
<feature type="domain" description="RCC1-like" evidence="4">
    <location>
        <begin position="1209"/>
        <end position="1446"/>
    </location>
</feature>
<dbReference type="InterPro" id="IPR051553">
    <property type="entry name" value="Ran_GTPase-activating"/>
</dbReference>
<protein>
    <recommendedName>
        <fullName evidence="4">RCC1-like domain-containing protein</fullName>
    </recommendedName>
</protein>
<dbReference type="InterPro" id="IPR018247">
    <property type="entry name" value="EF_Hand_1_Ca_BS"/>
</dbReference>
<feature type="signal peptide" evidence="3">
    <location>
        <begin position="1"/>
        <end position="27"/>
    </location>
</feature>
<evidence type="ECO:0000256" key="1">
    <source>
        <dbReference type="ARBA" id="ARBA00022658"/>
    </source>
</evidence>
<proteinExistence type="predicted"/>
<reference evidence="5 6" key="1">
    <citation type="submission" date="2020-02" db="EMBL/GenBank/DDBJ databases">
        <title>Albibacoteraceae fam. nov., the first described family within the subdivision 4 Verrucomicrobia.</title>
        <authorList>
            <person name="Xi F."/>
        </authorList>
    </citation>
    <scope>NUCLEOTIDE SEQUENCE [LARGE SCALE GENOMIC DNA]</scope>
    <source>
        <strain evidence="5 6">CK1056</strain>
    </source>
</reference>
<dbReference type="PANTHER" id="PTHR45982">
    <property type="entry name" value="REGULATOR OF CHROMOSOME CONDENSATION"/>
    <property type="match status" value="1"/>
</dbReference>
<dbReference type="Gene3D" id="2.130.10.30">
    <property type="entry name" value="Regulator of chromosome condensation 1/beta-lactamase-inhibitor protein II"/>
    <property type="match status" value="2"/>
</dbReference>
<comment type="caution">
    <text evidence="5">The sequence shown here is derived from an EMBL/GenBank/DDBJ whole genome shotgun (WGS) entry which is preliminary data.</text>
</comment>
<keyword evidence="1" id="KW-0344">Guanine-nucleotide releasing factor</keyword>
<keyword evidence="6" id="KW-1185">Reference proteome</keyword>
<dbReference type="GO" id="GO:0005509">
    <property type="term" value="F:calcium ion binding"/>
    <property type="evidence" value="ECO:0007669"/>
    <property type="project" value="InterPro"/>
</dbReference>
<organism evidence="5 6">
    <name type="scientific">Oceanipulchritudo coccoides</name>
    <dbReference type="NCBI Taxonomy" id="2706888"/>
    <lineage>
        <taxon>Bacteria</taxon>
        <taxon>Pseudomonadati</taxon>
        <taxon>Verrucomicrobiota</taxon>
        <taxon>Opitutia</taxon>
        <taxon>Puniceicoccales</taxon>
        <taxon>Oceanipulchritudinaceae</taxon>
        <taxon>Oceanipulchritudo</taxon>
    </lineage>
</organism>
<dbReference type="GO" id="GO:0005737">
    <property type="term" value="C:cytoplasm"/>
    <property type="evidence" value="ECO:0007669"/>
    <property type="project" value="TreeGrafter"/>
</dbReference>
<name>A0A6B2LYH2_9BACT</name>
<dbReference type="PROSITE" id="PS50012">
    <property type="entry name" value="RCC1_3"/>
    <property type="match status" value="4"/>
</dbReference>
<dbReference type="Proteomes" id="UP000478417">
    <property type="component" value="Unassembled WGS sequence"/>
</dbReference>
<feature type="chain" id="PRO_5025421855" description="RCC1-like domain-containing protein" evidence="3">
    <location>
        <begin position="28"/>
        <end position="1556"/>
    </location>
</feature>
<dbReference type="GO" id="GO:0016020">
    <property type="term" value="C:membrane"/>
    <property type="evidence" value="ECO:0007669"/>
    <property type="project" value="InterPro"/>
</dbReference>
<gene>
    <name evidence="5" type="ORF">G0Q06_00705</name>
</gene>
<evidence type="ECO:0000256" key="3">
    <source>
        <dbReference type="SAM" id="SignalP"/>
    </source>
</evidence>
<dbReference type="Pfam" id="PF25390">
    <property type="entry name" value="WD40_RLD"/>
    <property type="match status" value="1"/>
</dbReference>
<dbReference type="PRINTS" id="PR00633">
    <property type="entry name" value="RCCNDNSATION"/>
</dbReference>
<evidence type="ECO:0000313" key="6">
    <source>
        <dbReference type="Proteomes" id="UP000478417"/>
    </source>
</evidence>
<dbReference type="Pfam" id="PF00415">
    <property type="entry name" value="RCC1"/>
    <property type="match status" value="1"/>
</dbReference>
<keyword evidence="2" id="KW-0677">Repeat</keyword>
<evidence type="ECO:0000256" key="2">
    <source>
        <dbReference type="ARBA" id="ARBA00022737"/>
    </source>
</evidence>